<feature type="chain" id="PRO_5002355139" evidence="1">
    <location>
        <begin position="28"/>
        <end position="86"/>
    </location>
</feature>
<dbReference type="PANTHER" id="PTHR48158:SF1">
    <property type="entry name" value="OS11G0453550 PROTEIN"/>
    <property type="match status" value="1"/>
</dbReference>
<reference evidence="2" key="1">
    <citation type="submission" date="2015-04" db="UniProtKB">
        <authorList>
            <consortium name="EnsemblPlants"/>
        </authorList>
    </citation>
    <scope>IDENTIFICATION</scope>
</reference>
<reference evidence="2" key="2">
    <citation type="submission" date="2018-05" db="EMBL/GenBank/DDBJ databases">
        <title>OgluRS3 (Oryza glumaepatula Reference Sequence Version 3).</title>
        <authorList>
            <person name="Zhang J."/>
            <person name="Kudrna D."/>
            <person name="Lee S."/>
            <person name="Talag J."/>
            <person name="Welchert J."/>
            <person name="Wing R.A."/>
        </authorList>
    </citation>
    <scope>NUCLEOTIDE SEQUENCE [LARGE SCALE GENOMIC DNA]</scope>
</reference>
<accession>A0A0E0BIT4</accession>
<keyword evidence="3" id="KW-1185">Reference proteome</keyword>
<keyword evidence="1" id="KW-0732">Signal</keyword>
<proteinExistence type="predicted"/>
<feature type="signal peptide" evidence="1">
    <location>
        <begin position="1"/>
        <end position="27"/>
    </location>
</feature>
<dbReference type="Gramene" id="OGLUM11G12260.1">
    <property type="protein sequence ID" value="OGLUM11G12260.1"/>
    <property type="gene ID" value="OGLUM11G12260"/>
</dbReference>
<name>A0A0E0BIT4_9ORYZ</name>
<dbReference type="HOGENOM" id="CLU_153463_0_0_1"/>
<dbReference type="AlphaFoldDB" id="A0A0E0BIT4"/>
<protein>
    <submittedName>
        <fullName evidence="2">Uncharacterized protein</fullName>
    </submittedName>
</protein>
<dbReference type="Proteomes" id="UP000026961">
    <property type="component" value="Chromosome 11"/>
</dbReference>
<evidence type="ECO:0000256" key="1">
    <source>
        <dbReference type="SAM" id="SignalP"/>
    </source>
</evidence>
<dbReference type="EnsemblPlants" id="OGLUM11G12260.1">
    <property type="protein sequence ID" value="OGLUM11G12260.1"/>
    <property type="gene ID" value="OGLUM11G12260"/>
</dbReference>
<sequence>MKHAHHGLVLFCLVLLVFSAIPAQIRGQSTSKAPVGVSIGELKLSVCFSAPPSWSCCSKDNLCYPSLEACLAKCKYDEKAHSRLRG</sequence>
<dbReference type="PANTHER" id="PTHR48158">
    <property type="entry name" value="OS11G0453550 PROTEIN"/>
    <property type="match status" value="1"/>
</dbReference>
<organism evidence="2">
    <name type="scientific">Oryza glumipatula</name>
    <dbReference type="NCBI Taxonomy" id="40148"/>
    <lineage>
        <taxon>Eukaryota</taxon>
        <taxon>Viridiplantae</taxon>
        <taxon>Streptophyta</taxon>
        <taxon>Embryophyta</taxon>
        <taxon>Tracheophyta</taxon>
        <taxon>Spermatophyta</taxon>
        <taxon>Magnoliopsida</taxon>
        <taxon>Liliopsida</taxon>
        <taxon>Poales</taxon>
        <taxon>Poaceae</taxon>
        <taxon>BOP clade</taxon>
        <taxon>Oryzoideae</taxon>
        <taxon>Oryzeae</taxon>
        <taxon>Oryzinae</taxon>
        <taxon>Oryza</taxon>
    </lineage>
</organism>
<evidence type="ECO:0000313" key="3">
    <source>
        <dbReference type="Proteomes" id="UP000026961"/>
    </source>
</evidence>
<evidence type="ECO:0000313" key="2">
    <source>
        <dbReference type="EnsemblPlants" id="OGLUM11G12260.1"/>
    </source>
</evidence>